<protein>
    <submittedName>
        <fullName evidence="1">Transposase</fullName>
    </submittedName>
</protein>
<accession>A0A840VLL0</accession>
<keyword evidence="2" id="KW-1185">Reference proteome</keyword>
<evidence type="ECO:0000313" key="2">
    <source>
        <dbReference type="Proteomes" id="UP000557717"/>
    </source>
</evidence>
<dbReference type="Proteomes" id="UP000557717">
    <property type="component" value="Unassembled WGS sequence"/>
</dbReference>
<organism evidence="1 2">
    <name type="scientific">Haloferula luteola</name>
    <dbReference type="NCBI Taxonomy" id="595692"/>
    <lineage>
        <taxon>Bacteria</taxon>
        <taxon>Pseudomonadati</taxon>
        <taxon>Verrucomicrobiota</taxon>
        <taxon>Verrucomicrobiia</taxon>
        <taxon>Verrucomicrobiales</taxon>
        <taxon>Verrucomicrobiaceae</taxon>
        <taxon>Haloferula</taxon>
    </lineage>
</organism>
<name>A0A840VLL0_9BACT</name>
<sequence>MHLLMIGVSYEHVLRNSCVSERALRLWISRFNEMGIDGLT</sequence>
<evidence type="ECO:0000313" key="1">
    <source>
        <dbReference type="EMBL" id="MBB5353511.1"/>
    </source>
</evidence>
<gene>
    <name evidence="1" type="ORF">HNR46_003772</name>
</gene>
<proteinExistence type="predicted"/>
<comment type="caution">
    <text evidence="1">The sequence shown here is derived from an EMBL/GenBank/DDBJ whole genome shotgun (WGS) entry which is preliminary data.</text>
</comment>
<dbReference type="Pfam" id="PF13384">
    <property type="entry name" value="HTH_23"/>
    <property type="match status" value="1"/>
</dbReference>
<reference evidence="1 2" key="1">
    <citation type="submission" date="2020-08" db="EMBL/GenBank/DDBJ databases">
        <title>Genomic Encyclopedia of Type Strains, Phase IV (KMG-IV): sequencing the most valuable type-strain genomes for metagenomic binning, comparative biology and taxonomic classification.</title>
        <authorList>
            <person name="Goeker M."/>
        </authorList>
    </citation>
    <scope>NUCLEOTIDE SEQUENCE [LARGE SCALE GENOMIC DNA]</scope>
    <source>
        <strain evidence="1 2">YC6886</strain>
    </source>
</reference>
<feature type="non-terminal residue" evidence="1">
    <location>
        <position position="40"/>
    </location>
</feature>
<dbReference type="EMBL" id="JACHFD010000028">
    <property type="protein sequence ID" value="MBB5353511.1"/>
    <property type="molecule type" value="Genomic_DNA"/>
</dbReference>
<dbReference type="AlphaFoldDB" id="A0A840VLL0"/>